<dbReference type="EMBL" id="JAZDUA010000019">
    <property type="protein sequence ID" value="KAK7872876.1"/>
    <property type="molecule type" value="Genomic_DNA"/>
</dbReference>
<reference evidence="1 2" key="1">
    <citation type="submission" date="2024-03" db="EMBL/GenBank/DDBJ databases">
        <title>The genome assembly and annotation of the cricket Gryllus longicercus Weissman &amp; Gray.</title>
        <authorList>
            <person name="Szrajer S."/>
            <person name="Gray D."/>
            <person name="Ylla G."/>
        </authorList>
    </citation>
    <scope>NUCLEOTIDE SEQUENCE [LARGE SCALE GENOMIC DNA]</scope>
    <source>
        <strain evidence="1">DAG 2021-001</strain>
        <tissue evidence="1">Whole body minus gut</tissue>
    </source>
</reference>
<evidence type="ECO:0000313" key="1">
    <source>
        <dbReference type="EMBL" id="KAK7872876.1"/>
    </source>
</evidence>
<protein>
    <submittedName>
        <fullName evidence="1">Uncharacterized protein</fullName>
    </submittedName>
</protein>
<comment type="caution">
    <text evidence="1">The sequence shown here is derived from an EMBL/GenBank/DDBJ whole genome shotgun (WGS) entry which is preliminary data.</text>
</comment>
<proteinExistence type="predicted"/>
<sequence length="122" mass="13368">MFGNVDVLLVMPHPCFICDKRSLQISHSPPSPPLRRGCRRWEWIMFRVGSIGHPRGDGVAAAAAAEYELQAPVGNAGCYGCNGVNVSDVLAVYSKKLKPSNRRLFYVGSSDRRGICDGMDSR</sequence>
<accession>A0AAN9W1J2</accession>
<name>A0AAN9W1J2_9ORTH</name>
<gene>
    <name evidence="1" type="ORF">R5R35_006742</name>
</gene>
<organism evidence="1 2">
    <name type="scientific">Gryllus longicercus</name>
    <dbReference type="NCBI Taxonomy" id="2509291"/>
    <lineage>
        <taxon>Eukaryota</taxon>
        <taxon>Metazoa</taxon>
        <taxon>Ecdysozoa</taxon>
        <taxon>Arthropoda</taxon>
        <taxon>Hexapoda</taxon>
        <taxon>Insecta</taxon>
        <taxon>Pterygota</taxon>
        <taxon>Neoptera</taxon>
        <taxon>Polyneoptera</taxon>
        <taxon>Orthoptera</taxon>
        <taxon>Ensifera</taxon>
        <taxon>Gryllidea</taxon>
        <taxon>Grylloidea</taxon>
        <taxon>Gryllidae</taxon>
        <taxon>Gryllinae</taxon>
        <taxon>Gryllus</taxon>
    </lineage>
</organism>
<dbReference type="Proteomes" id="UP001378592">
    <property type="component" value="Unassembled WGS sequence"/>
</dbReference>
<dbReference type="AlphaFoldDB" id="A0AAN9W1J2"/>
<evidence type="ECO:0000313" key="2">
    <source>
        <dbReference type="Proteomes" id="UP001378592"/>
    </source>
</evidence>
<keyword evidence="2" id="KW-1185">Reference proteome</keyword>